<evidence type="ECO:0000259" key="1">
    <source>
        <dbReference type="Pfam" id="PF02627"/>
    </source>
</evidence>
<reference evidence="2 3" key="1">
    <citation type="submission" date="2018-06" db="EMBL/GenBank/DDBJ databases">
        <authorList>
            <consortium name="Pathogen Informatics"/>
            <person name="Doyle S."/>
        </authorList>
    </citation>
    <scope>NUCLEOTIDE SEQUENCE [LARGE SCALE GENOMIC DNA]</scope>
    <source>
        <strain evidence="2 3">NCTC10742</strain>
    </source>
</reference>
<dbReference type="InterPro" id="IPR029032">
    <property type="entry name" value="AhpD-like"/>
</dbReference>
<evidence type="ECO:0000313" key="2">
    <source>
        <dbReference type="EMBL" id="STZ44741.1"/>
    </source>
</evidence>
<gene>
    <name evidence="2" type="ORF">NCTC10742_03983</name>
</gene>
<dbReference type="PANTHER" id="PTHR34846:SF5">
    <property type="entry name" value="CARBOXYMUCONOLACTONE DECARBOXYLASE-LIKE DOMAIN-CONTAINING PROTEIN"/>
    <property type="match status" value="1"/>
</dbReference>
<dbReference type="AlphaFoldDB" id="A0A378SQ44"/>
<dbReference type="Proteomes" id="UP000254291">
    <property type="component" value="Unassembled WGS sequence"/>
</dbReference>
<dbReference type="Pfam" id="PF02627">
    <property type="entry name" value="CMD"/>
    <property type="match status" value="1"/>
</dbReference>
<dbReference type="PANTHER" id="PTHR34846">
    <property type="entry name" value="4-CARBOXYMUCONOLACTONE DECARBOXYLASE FAMILY PROTEIN (AFU_ORTHOLOGUE AFUA_6G11590)"/>
    <property type="match status" value="1"/>
</dbReference>
<dbReference type="EMBL" id="UGQM01000001">
    <property type="protein sequence ID" value="STZ44741.1"/>
    <property type="molecule type" value="Genomic_DNA"/>
</dbReference>
<sequence length="181" mass="20080">MSEPQLPRWEPLAADRWDDAVLDAVSPLLSEERRNPRGAGNVVGTLVRHPGLTRAYLTFNAHLLVASTLTPRVREVALLRAVHVRPCDYLWDHHLPIARRAGLTDAEIESIRTGDPEDAVDRLVVRAVDELEGSNTLSTDTWADLGEHFDERQVLDLIFTVGCYQMLGAAVNALGIQPETD</sequence>
<dbReference type="SUPFAM" id="SSF69118">
    <property type="entry name" value="AhpD-like"/>
    <property type="match status" value="1"/>
</dbReference>
<protein>
    <submittedName>
        <fullName evidence="2">Carboxymuconolactone decarboxylase</fullName>
    </submittedName>
</protein>
<dbReference type="RefSeq" id="WP_235660460.1">
    <property type="nucleotide sequence ID" value="NZ_JACKST010000084.1"/>
</dbReference>
<evidence type="ECO:0000313" key="3">
    <source>
        <dbReference type="Proteomes" id="UP000254291"/>
    </source>
</evidence>
<dbReference type="InterPro" id="IPR003779">
    <property type="entry name" value="CMD-like"/>
</dbReference>
<dbReference type="Gene3D" id="1.20.1290.10">
    <property type="entry name" value="AhpD-like"/>
    <property type="match status" value="1"/>
</dbReference>
<feature type="domain" description="Carboxymuconolactone decarboxylase-like" evidence="1">
    <location>
        <begin position="50"/>
        <end position="112"/>
    </location>
</feature>
<proteinExistence type="predicted"/>
<organism evidence="2 3">
    <name type="scientific">Mycolicibacterium gilvum</name>
    <dbReference type="NCBI Taxonomy" id="1804"/>
    <lineage>
        <taxon>Bacteria</taxon>
        <taxon>Bacillati</taxon>
        <taxon>Actinomycetota</taxon>
        <taxon>Actinomycetes</taxon>
        <taxon>Mycobacteriales</taxon>
        <taxon>Mycobacteriaceae</taxon>
        <taxon>Mycolicibacterium</taxon>
    </lineage>
</organism>
<accession>A0A378SQ44</accession>
<name>A0A378SQ44_9MYCO</name>
<dbReference type="GO" id="GO:0051920">
    <property type="term" value="F:peroxiredoxin activity"/>
    <property type="evidence" value="ECO:0007669"/>
    <property type="project" value="InterPro"/>
</dbReference>